<dbReference type="AlphaFoldDB" id="X6N4V7"/>
<dbReference type="Proteomes" id="UP000023152">
    <property type="component" value="Unassembled WGS sequence"/>
</dbReference>
<accession>X6N4V7</accession>
<protein>
    <submittedName>
        <fullName evidence="1">Uncharacterized protein</fullName>
    </submittedName>
</protein>
<proteinExistence type="predicted"/>
<keyword evidence="2" id="KW-1185">Reference proteome</keyword>
<gene>
    <name evidence="1" type="ORF">RFI_16271</name>
</gene>
<dbReference type="EMBL" id="ASPP01012094">
    <property type="protein sequence ID" value="ETO20933.1"/>
    <property type="molecule type" value="Genomic_DNA"/>
</dbReference>
<comment type="caution">
    <text evidence="1">The sequence shown here is derived from an EMBL/GenBank/DDBJ whole genome shotgun (WGS) entry which is preliminary data.</text>
</comment>
<evidence type="ECO:0000313" key="1">
    <source>
        <dbReference type="EMBL" id="ETO20933.1"/>
    </source>
</evidence>
<name>X6N4V7_RETFI</name>
<reference evidence="1 2" key="1">
    <citation type="journal article" date="2013" name="Curr. Biol.">
        <title>The Genome of the Foraminiferan Reticulomyxa filosa.</title>
        <authorList>
            <person name="Glockner G."/>
            <person name="Hulsmann N."/>
            <person name="Schleicher M."/>
            <person name="Noegel A.A."/>
            <person name="Eichinger L."/>
            <person name="Gallinger C."/>
            <person name="Pawlowski J."/>
            <person name="Sierra R."/>
            <person name="Euteneuer U."/>
            <person name="Pillet L."/>
            <person name="Moustafa A."/>
            <person name="Platzer M."/>
            <person name="Groth M."/>
            <person name="Szafranski K."/>
            <person name="Schliwa M."/>
        </authorList>
    </citation>
    <scope>NUCLEOTIDE SEQUENCE [LARGE SCALE GENOMIC DNA]</scope>
</reference>
<organism evidence="1 2">
    <name type="scientific">Reticulomyxa filosa</name>
    <dbReference type="NCBI Taxonomy" id="46433"/>
    <lineage>
        <taxon>Eukaryota</taxon>
        <taxon>Sar</taxon>
        <taxon>Rhizaria</taxon>
        <taxon>Retaria</taxon>
        <taxon>Foraminifera</taxon>
        <taxon>Monothalamids</taxon>
        <taxon>Reticulomyxidae</taxon>
        <taxon>Reticulomyxa</taxon>
    </lineage>
</organism>
<evidence type="ECO:0000313" key="2">
    <source>
        <dbReference type="Proteomes" id="UP000023152"/>
    </source>
</evidence>
<sequence length="225" mass="26565">MSTIEIPETLQTDTVNNIEAKNEIDDERILEVLRYVVKTLSEMQIHNTEIAAAQNTFLEIAYRISRQIHDINNNINVINKQIGKIKVKTENTHKGTNEVIKSKSQDRIVYAVKGVQQAIDQVNVMGNQVDNVYDRMTTVNQYVEQTRERSYQMSDYTLIRYYKLHIVERKSEQYEERMKENRNKEYNEVSNNAKRQESHMTNEIIMFGQKFATIRTARDITYDKF</sequence>